<proteinExistence type="predicted"/>
<keyword evidence="1" id="KW-0472">Membrane</keyword>
<protein>
    <recommendedName>
        <fullName evidence="4">DUF4227 family protein</fullName>
    </recommendedName>
</protein>
<dbReference type="RefSeq" id="WP_113657129.1">
    <property type="nucleotide sequence ID" value="NZ_KZ845663.1"/>
</dbReference>
<keyword evidence="1" id="KW-0812">Transmembrane</keyword>
<keyword evidence="3" id="KW-1185">Reference proteome</keyword>
<evidence type="ECO:0008006" key="4">
    <source>
        <dbReference type="Google" id="ProtNLM"/>
    </source>
</evidence>
<evidence type="ECO:0000313" key="2">
    <source>
        <dbReference type="EMBL" id="RAL26523.1"/>
    </source>
</evidence>
<gene>
    <name evidence="2" type="ORF">DL897_00240</name>
</gene>
<dbReference type="AlphaFoldDB" id="A0A364K8A1"/>
<sequence>MIFSTRLKEWIKFFILFILFTLLFYQIISFISTYFDATQPNKKIQEDAIRVFAKKELEDVQQRLELFYLLGE</sequence>
<accession>A0A364K8A1</accession>
<dbReference type="EMBL" id="QJKK01000001">
    <property type="protein sequence ID" value="RAL26523.1"/>
    <property type="molecule type" value="Genomic_DNA"/>
</dbReference>
<keyword evidence="1" id="KW-1133">Transmembrane helix</keyword>
<dbReference type="InterPro" id="IPR025321">
    <property type="entry name" value="DUF4227"/>
</dbReference>
<reference evidence="2 3" key="1">
    <citation type="submission" date="2018-06" db="EMBL/GenBank/DDBJ databases">
        <title>Thermoflavimicrobium daqus sp. nov., a thermophilic microbe isolated from Moutai-flavour Daqu.</title>
        <authorList>
            <person name="Wang X."/>
            <person name="Zhou H."/>
        </authorList>
    </citation>
    <scope>NUCLEOTIDE SEQUENCE [LARGE SCALE GENOMIC DNA]</scope>
    <source>
        <strain evidence="2 3">FBKL4.011</strain>
    </source>
</reference>
<evidence type="ECO:0000313" key="3">
    <source>
        <dbReference type="Proteomes" id="UP000251213"/>
    </source>
</evidence>
<evidence type="ECO:0000256" key="1">
    <source>
        <dbReference type="SAM" id="Phobius"/>
    </source>
</evidence>
<feature type="transmembrane region" description="Helical" evidence="1">
    <location>
        <begin position="12"/>
        <end position="35"/>
    </location>
</feature>
<comment type="caution">
    <text evidence="2">The sequence shown here is derived from an EMBL/GenBank/DDBJ whole genome shotgun (WGS) entry which is preliminary data.</text>
</comment>
<dbReference type="Pfam" id="PF14004">
    <property type="entry name" value="DUF4227"/>
    <property type="match status" value="1"/>
</dbReference>
<name>A0A364K8A1_9BACL</name>
<reference evidence="2 3" key="2">
    <citation type="submission" date="2018-06" db="EMBL/GenBank/DDBJ databases">
        <authorList>
            <person name="Zhirakovskaya E."/>
        </authorList>
    </citation>
    <scope>NUCLEOTIDE SEQUENCE [LARGE SCALE GENOMIC DNA]</scope>
    <source>
        <strain evidence="2 3">FBKL4.011</strain>
    </source>
</reference>
<dbReference type="Proteomes" id="UP000251213">
    <property type="component" value="Unassembled WGS sequence"/>
</dbReference>
<organism evidence="2 3">
    <name type="scientific">Thermoflavimicrobium daqui</name>
    <dbReference type="NCBI Taxonomy" id="2137476"/>
    <lineage>
        <taxon>Bacteria</taxon>
        <taxon>Bacillati</taxon>
        <taxon>Bacillota</taxon>
        <taxon>Bacilli</taxon>
        <taxon>Bacillales</taxon>
        <taxon>Thermoactinomycetaceae</taxon>
        <taxon>Thermoflavimicrobium</taxon>
    </lineage>
</organism>